<dbReference type="Pfam" id="PF01614">
    <property type="entry name" value="IclR_C"/>
    <property type="match status" value="1"/>
</dbReference>
<evidence type="ECO:0000259" key="5">
    <source>
        <dbReference type="PROSITE" id="PS51077"/>
    </source>
</evidence>
<evidence type="ECO:0000256" key="4">
    <source>
        <dbReference type="SAM" id="MobiDB-lite"/>
    </source>
</evidence>
<feature type="compositionally biased region" description="Low complexity" evidence="4">
    <location>
        <begin position="289"/>
        <end position="304"/>
    </location>
</feature>
<protein>
    <submittedName>
        <fullName evidence="7">Helix-turn-helix domain-containing protein</fullName>
    </submittedName>
</protein>
<dbReference type="EMBL" id="CP046173">
    <property type="protein sequence ID" value="QIS23565.1"/>
    <property type="molecule type" value="Genomic_DNA"/>
</dbReference>
<dbReference type="SUPFAM" id="SSF55781">
    <property type="entry name" value="GAF domain-like"/>
    <property type="match status" value="1"/>
</dbReference>
<dbReference type="InterPro" id="IPR036388">
    <property type="entry name" value="WH-like_DNA-bd_sf"/>
</dbReference>
<dbReference type="InterPro" id="IPR014757">
    <property type="entry name" value="Tscrpt_reg_IclR_C"/>
</dbReference>
<dbReference type="InterPro" id="IPR036390">
    <property type="entry name" value="WH_DNA-bd_sf"/>
</dbReference>
<keyword evidence="3" id="KW-0804">Transcription</keyword>
<evidence type="ECO:0000313" key="8">
    <source>
        <dbReference type="Proteomes" id="UP000500953"/>
    </source>
</evidence>
<dbReference type="GO" id="GO:0003700">
    <property type="term" value="F:DNA-binding transcription factor activity"/>
    <property type="evidence" value="ECO:0007669"/>
    <property type="project" value="TreeGrafter"/>
</dbReference>
<sequence>MPVAGHEETPLRGVGGYEAAEWRSSADKALLVLEALSAEGGVAQLGVLAARTRLSKPTTHRLLAVLMNHRIVERSGSDYVLGARLLALATQAPSTIAADLVLLQQIAMARLVDLHEHTRSTVFLGVLNDPDVRYLAKIHGSGAARTPSLVLDSAPAWRTAIGKVLLAFASDSAASSPDTVGRPKGAVARVPRAELGAIRGSGLAHNNGDYSPRVVCVATAIFASGDQPLAGIAVAGDVTGLDIVLAGRQLRRTAWSISAELRTATRIGLRVPSTAGETKLDRRERGSASPVPVGGRSVRGSGER</sequence>
<organism evidence="7 8">
    <name type="scientific">Nocardia terpenica</name>
    <dbReference type="NCBI Taxonomy" id="455432"/>
    <lineage>
        <taxon>Bacteria</taxon>
        <taxon>Bacillati</taxon>
        <taxon>Actinomycetota</taxon>
        <taxon>Actinomycetes</taxon>
        <taxon>Mycobacteriales</taxon>
        <taxon>Nocardiaceae</taxon>
        <taxon>Nocardia</taxon>
    </lineage>
</organism>
<proteinExistence type="predicted"/>
<dbReference type="InterPro" id="IPR029016">
    <property type="entry name" value="GAF-like_dom_sf"/>
</dbReference>
<dbReference type="RefSeq" id="WP_275106860.1">
    <property type="nucleotide sequence ID" value="NZ_CP046173.1"/>
</dbReference>
<evidence type="ECO:0000256" key="3">
    <source>
        <dbReference type="ARBA" id="ARBA00023163"/>
    </source>
</evidence>
<dbReference type="InterPro" id="IPR005471">
    <property type="entry name" value="Tscrpt_reg_IclR_N"/>
</dbReference>
<feature type="region of interest" description="Disordered" evidence="4">
    <location>
        <begin position="272"/>
        <end position="304"/>
    </location>
</feature>
<dbReference type="GO" id="GO:0003677">
    <property type="term" value="F:DNA binding"/>
    <property type="evidence" value="ECO:0007669"/>
    <property type="project" value="UniProtKB-KW"/>
</dbReference>
<dbReference type="AlphaFoldDB" id="A0A6G9ZD74"/>
<dbReference type="PANTHER" id="PTHR30136">
    <property type="entry name" value="HELIX-TURN-HELIX TRANSCRIPTIONAL REGULATOR, ICLR FAMILY"/>
    <property type="match status" value="1"/>
</dbReference>
<evidence type="ECO:0000256" key="1">
    <source>
        <dbReference type="ARBA" id="ARBA00023015"/>
    </source>
</evidence>
<dbReference type="PANTHER" id="PTHR30136:SF24">
    <property type="entry name" value="HTH-TYPE TRANSCRIPTIONAL REPRESSOR ALLR"/>
    <property type="match status" value="1"/>
</dbReference>
<dbReference type="Proteomes" id="UP000500953">
    <property type="component" value="Chromosome"/>
</dbReference>
<accession>A0A6G9ZD74</accession>
<evidence type="ECO:0000256" key="2">
    <source>
        <dbReference type="ARBA" id="ARBA00023125"/>
    </source>
</evidence>
<dbReference type="SUPFAM" id="SSF46785">
    <property type="entry name" value="Winged helix' DNA-binding domain"/>
    <property type="match status" value="1"/>
</dbReference>
<dbReference type="Pfam" id="PF09339">
    <property type="entry name" value="HTH_IclR"/>
    <property type="match status" value="1"/>
</dbReference>
<name>A0A6G9ZD74_9NOCA</name>
<feature type="domain" description="HTH iclR-type" evidence="5">
    <location>
        <begin position="23"/>
        <end position="83"/>
    </location>
</feature>
<dbReference type="GO" id="GO:0045892">
    <property type="term" value="P:negative regulation of DNA-templated transcription"/>
    <property type="evidence" value="ECO:0007669"/>
    <property type="project" value="TreeGrafter"/>
</dbReference>
<dbReference type="SMART" id="SM00346">
    <property type="entry name" value="HTH_ICLR"/>
    <property type="match status" value="1"/>
</dbReference>
<dbReference type="PROSITE" id="PS51078">
    <property type="entry name" value="ICLR_ED"/>
    <property type="match status" value="1"/>
</dbReference>
<gene>
    <name evidence="7" type="ORF">F6W96_40100</name>
</gene>
<dbReference type="Gene3D" id="3.30.450.40">
    <property type="match status" value="1"/>
</dbReference>
<reference evidence="7 8" key="1">
    <citation type="journal article" date="2019" name="ACS Chem. Biol.">
        <title>Identification and Mobilization of a Cryptic Antibiotic Biosynthesis Gene Locus from a Human-Pathogenic Nocardia Isolate.</title>
        <authorList>
            <person name="Herisse M."/>
            <person name="Ishida K."/>
            <person name="Porter J.L."/>
            <person name="Howden B."/>
            <person name="Hertweck C."/>
            <person name="Stinear T.P."/>
            <person name="Pidot S.J."/>
        </authorList>
    </citation>
    <scope>NUCLEOTIDE SEQUENCE [LARGE SCALE GENOMIC DNA]</scope>
    <source>
        <strain evidence="7 8">AUSMDU00012715</strain>
    </source>
</reference>
<keyword evidence="2" id="KW-0238">DNA-binding</keyword>
<evidence type="ECO:0000259" key="6">
    <source>
        <dbReference type="PROSITE" id="PS51078"/>
    </source>
</evidence>
<dbReference type="Gene3D" id="1.10.10.10">
    <property type="entry name" value="Winged helix-like DNA-binding domain superfamily/Winged helix DNA-binding domain"/>
    <property type="match status" value="1"/>
</dbReference>
<keyword evidence="1" id="KW-0805">Transcription regulation</keyword>
<dbReference type="InterPro" id="IPR050707">
    <property type="entry name" value="HTH_MetabolicPath_Reg"/>
</dbReference>
<feature type="domain" description="IclR-ED" evidence="6">
    <location>
        <begin position="84"/>
        <end position="263"/>
    </location>
</feature>
<evidence type="ECO:0000313" key="7">
    <source>
        <dbReference type="EMBL" id="QIS23565.1"/>
    </source>
</evidence>
<dbReference type="PROSITE" id="PS51077">
    <property type="entry name" value="HTH_ICLR"/>
    <property type="match status" value="1"/>
</dbReference>